<dbReference type="GO" id="GO:0006355">
    <property type="term" value="P:regulation of DNA-templated transcription"/>
    <property type="evidence" value="ECO:0007669"/>
    <property type="project" value="InterPro"/>
</dbReference>
<dbReference type="Proteomes" id="UP000558015">
    <property type="component" value="Unassembled WGS sequence"/>
</dbReference>
<gene>
    <name evidence="1" type="ORF">HNP93_001041</name>
</gene>
<proteinExistence type="predicted"/>
<sequence>MRMNFRVIKKIDARDLRYFLHRLDNTEYLDPEIVKKILETKKEHKTTLILSKNEEKIIQKYGRAINLMLNHAIIEEETNV</sequence>
<organism evidence="1 2">
    <name type="scientific">Methanococcus maripaludis</name>
    <name type="common">Methanococcus deltae</name>
    <dbReference type="NCBI Taxonomy" id="39152"/>
    <lineage>
        <taxon>Archaea</taxon>
        <taxon>Methanobacteriati</taxon>
        <taxon>Methanobacteriota</taxon>
        <taxon>Methanomada group</taxon>
        <taxon>Methanococci</taxon>
        <taxon>Methanococcales</taxon>
        <taxon>Methanococcaceae</taxon>
        <taxon>Methanococcus</taxon>
    </lineage>
</organism>
<reference evidence="1 2" key="1">
    <citation type="submission" date="2020-07" db="EMBL/GenBank/DDBJ databases">
        <title>Genomic Encyclopedia of Type Strains, Phase IV (KMG-V): Genome sequencing to study the core and pangenomes of soil and plant-associated prokaryotes.</title>
        <authorList>
            <person name="Whitman W."/>
        </authorList>
    </citation>
    <scope>NUCLEOTIDE SEQUENCE [LARGE SCALE GENOMIC DNA]</scope>
    <source>
        <strain evidence="1 2">C12</strain>
    </source>
</reference>
<accession>A0A7J9P6B3</accession>
<dbReference type="Pfam" id="PF10802">
    <property type="entry name" value="DUF2540"/>
    <property type="match status" value="1"/>
</dbReference>
<dbReference type="AlphaFoldDB" id="A0A7J9P6B3"/>
<dbReference type="SUPFAM" id="SSF47598">
    <property type="entry name" value="Ribbon-helix-helix"/>
    <property type="match status" value="1"/>
</dbReference>
<dbReference type="InterPro" id="IPR024254">
    <property type="entry name" value="MJ0366-like"/>
</dbReference>
<dbReference type="InterPro" id="IPR010985">
    <property type="entry name" value="Ribbon_hlx_hlx"/>
</dbReference>
<evidence type="ECO:0000313" key="2">
    <source>
        <dbReference type="Proteomes" id="UP000558015"/>
    </source>
</evidence>
<protein>
    <submittedName>
        <fullName evidence="1">Uncharacterized protein</fullName>
    </submittedName>
</protein>
<evidence type="ECO:0000313" key="1">
    <source>
        <dbReference type="EMBL" id="MBA2858340.1"/>
    </source>
</evidence>
<dbReference type="EMBL" id="JACDUN010000001">
    <property type="protein sequence ID" value="MBA2858340.1"/>
    <property type="molecule type" value="Genomic_DNA"/>
</dbReference>
<dbReference type="Gene3D" id="3.30.70.3260">
    <property type="entry name" value="Uncharacterised protein PF10802, DUF2540"/>
    <property type="match status" value="1"/>
</dbReference>
<name>A0A7J9P6B3_METMI</name>
<comment type="caution">
    <text evidence="1">The sequence shown here is derived from an EMBL/GenBank/DDBJ whole genome shotgun (WGS) entry which is preliminary data.</text>
</comment>
<dbReference type="RefSeq" id="WP_181493330.1">
    <property type="nucleotide sequence ID" value="NZ_JACDUN010000001.1"/>
</dbReference>